<keyword evidence="8" id="KW-0964">Secreted</keyword>
<dbReference type="Pfam" id="PF20242">
    <property type="entry name" value="Emfourin"/>
    <property type="match status" value="1"/>
</dbReference>
<evidence type="ECO:0000256" key="3">
    <source>
        <dbReference type="ARBA" id="ARBA00022723"/>
    </source>
</evidence>
<dbReference type="PANTHER" id="PTHR43579">
    <property type="match status" value="1"/>
</dbReference>
<comment type="caution">
    <text evidence="11">The sequence shown here is derived from an EMBL/GenBank/DDBJ whole genome shotgun (WGS) entry which is preliminary data.</text>
</comment>
<dbReference type="Pfam" id="PF02868">
    <property type="entry name" value="Peptidase_M4_C"/>
    <property type="match status" value="1"/>
</dbReference>
<evidence type="ECO:0000256" key="6">
    <source>
        <dbReference type="ARBA" id="ARBA00023049"/>
    </source>
</evidence>
<comment type="function">
    <text evidence="8">Extracellular zinc metalloprotease.</text>
</comment>
<dbReference type="GO" id="GO:0005576">
    <property type="term" value="C:extracellular region"/>
    <property type="evidence" value="ECO:0007669"/>
    <property type="project" value="UniProtKB-SubCell"/>
</dbReference>
<dbReference type="PRINTS" id="PR00730">
    <property type="entry name" value="THERMOLYSIN"/>
</dbReference>
<feature type="active site" description="Proton donor" evidence="7">
    <location>
        <position position="265"/>
    </location>
</feature>
<dbReference type="GO" id="GO:0046872">
    <property type="term" value="F:metal ion binding"/>
    <property type="evidence" value="ECO:0007669"/>
    <property type="project" value="UniProtKB-UniRule"/>
</dbReference>
<dbReference type="PANTHER" id="PTHR43579:SF1">
    <property type="entry name" value="NEUTRAL METALLOPROTEINASE"/>
    <property type="match status" value="1"/>
</dbReference>
<keyword evidence="5 8" id="KW-0862">Zinc</keyword>
<keyword evidence="4 8" id="KW-0378">Hydrolase</keyword>
<dbReference type="EMBL" id="BMKQ01000001">
    <property type="protein sequence ID" value="GGF51542.1"/>
    <property type="molecule type" value="Genomic_DNA"/>
</dbReference>
<dbReference type="Gene3D" id="1.10.390.10">
    <property type="entry name" value="Neutral Protease Domain 2"/>
    <property type="match status" value="1"/>
</dbReference>
<dbReference type="EC" id="3.4.24.-" evidence="8"/>
<keyword evidence="2 8" id="KW-0645">Protease</keyword>
<evidence type="ECO:0000256" key="4">
    <source>
        <dbReference type="ARBA" id="ARBA00022801"/>
    </source>
</evidence>
<evidence type="ECO:0000256" key="7">
    <source>
        <dbReference type="PIRSR" id="PIRSR623612-1"/>
    </source>
</evidence>
<dbReference type="InterPro" id="IPR001570">
    <property type="entry name" value="Peptidase_M4_C_domain"/>
</dbReference>
<name>A0A917F6M7_9ACTN</name>
<reference evidence="11" key="1">
    <citation type="journal article" date="2014" name="Int. J. Syst. Evol. Microbiol.">
        <title>Complete genome sequence of Corynebacterium casei LMG S-19264T (=DSM 44701T), isolated from a smear-ripened cheese.</title>
        <authorList>
            <consortium name="US DOE Joint Genome Institute (JGI-PGF)"/>
            <person name="Walter F."/>
            <person name="Albersmeier A."/>
            <person name="Kalinowski J."/>
            <person name="Ruckert C."/>
        </authorList>
    </citation>
    <scope>NUCLEOTIDE SEQUENCE</scope>
    <source>
        <strain evidence="11">CGMCC 1.16067</strain>
    </source>
</reference>
<accession>A0A917F6M7</accession>
<dbReference type="Proteomes" id="UP000649179">
    <property type="component" value="Unassembled WGS sequence"/>
</dbReference>
<dbReference type="InterPro" id="IPR023612">
    <property type="entry name" value="Peptidase_M4"/>
</dbReference>
<dbReference type="InterPro" id="IPR052759">
    <property type="entry name" value="Metalloprotease_M4"/>
</dbReference>
<reference evidence="11" key="2">
    <citation type="submission" date="2020-09" db="EMBL/GenBank/DDBJ databases">
        <authorList>
            <person name="Sun Q."/>
            <person name="Zhou Y."/>
        </authorList>
    </citation>
    <scope>NUCLEOTIDE SEQUENCE</scope>
    <source>
        <strain evidence="11">CGMCC 1.16067</strain>
    </source>
</reference>
<dbReference type="Gene3D" id="3.10.170.10">
    <property type="match status" value="1"/>
</dbReference>
<dbReference type="Pfam" id="PF01447">
    <property type="entry name" value="Peptidase_M4"/>
    <property type="match status" value="1"/>
</dbReference>
<dbReference type="InterPro" id="IPR013856">
    <property type="entry name" value="Peptidase_M4_domain"/>
</dbReference>
<evidence type="ECO:0000256" key="1">
    <source>
        <dbReference type="ARBA" id="ARBA00009388"/>
    </source>
</evidence>
<evidence type="ECO:0000256" key="5">
    <source>
        <dbReference type="ARBA" id="ARBA00022833"/>
    </source>
</evidence>
<sequence length="437" mass="45409">MSAPLHAYPCTIVPPYLLERMRGHDDPHCASCASQTLALDAELRERTLTRDVAGPTPVTGDWAIHTAGNTTDLPGRLVRSAGEPESGDAAVDEAAAGIAATLAMLREVFDRDSYDGDGAGVLGTVHYGQDYDNAFWNGTQLVFGDGDGKVFGRFTEPVDVLAHELAHALTERTAGLAYQGQPGALNESVSDVVGACVKQRVLGRTAETATWLVGEGIFLPGVQGKALRSMIEPGTAYDDPTLGKDPQVGSMADYVETDEDNGGVHINSGIPNRAFVLAARAIGGDSAEGAGRVWYAALTSGIGPDTDFAGFAQACVAAAGDHADAVRSAWEQVGVTPGTAASPAPAAGRAVRVTRSGGFAGIGASAELDLDGTDPRAAQAQELVARTDLASVRARAPQDSHPDRFAYRIEVPGAAPVTVAEQDLTEDLQQLVRLLLG</sequence>
<dbReference type="GO" id="GO:0004222">
    <property type="term" value="F:metalloendopeptidase activity"/>
    <property type="evidence" value="ECO:0007669"/>
    <property type="project" value="UniProtKB-UniRule"/>
</dbReference>
<organism evidence="11 12">
    <name type="scientific">Marmoricola endophyticus</name>
    <dbReference type="NCBI Taxonomy" id="2040280"/>
    <lineage>
        <taxon>Bacteria</taxon>
        <taxon>Bacillati</taxon>
        <taxon>Actinomycetota</taxon>
        <taxon>Actinomycetes</taxon>
        <taxon>Propionibacteriales</taxon>
        <taxon>Nocardioidaceae</taxon>
        <taxon>Marmoricola</taxon>
    </lineage>
</organism>
<gene>
    <name evidence="11" type="ORF">GCM10011519_26920</name>
</gene>
<evidence type="ECO:0000259" key="10">
    <source>
        <dbReference type="Pfam" id="PF02868"/>
    </source>
</evidence>
<proteinExistence type="inferred from homology"/>
<evidence type="ECO:0000259" key="9">
    <source>
        <dbReference type="Pfam" id="PF01447"/>
    </source>
</evidence>
<dbReference type="AlphaFoldDB" id="A0A917F6M7"/>
<comment type="subcellular location">
    <subcellularLocation>
        <location evidence="8">Secreted</location>
    </subcellularLocation>
</comment>
<feature type="domain" description="Peptidase M4" evidence="9">
    <location>
        <begin position="87"/>
        <end position="171"/>
    </location>
</feature>
<dbReference type="SUPFAM" id="SSF55486">
    <property type="entry name" value="Metalloproteases ('zincins'), catalytic domain"/>
    <property type="match status" value="1"/>
</dbReference>
<keyword evidence="12" id="KW-1185">Reference proteome</keyword>
<keyword evidence="6 8" id="KW-0482">Metalloprotease</keyword>
<dbReference type="InterPro" id="IPR049457">
    <property type="entry name" value="Emfourin"/>
</dbReference>
<dbReference type="InterPro" id="IPR027268">
    <property type="entry name" value="Peptidase_M4/M1_CTD_sf"/>
</dbReference>
<evidence type="ECO:0000256" key="8">
    <source>
        <dbReference type="RuleBase" id="RU366073"/>
    </source>
</evidence>
<dbReference type="RefSeq" id="WP_188780235.1">
    <property type="nucleotide sequence ID" value="NZ_BMKQ01000001.1"/>
</dbReference>
<evidence type="ECO:0000313" key="12">
    <source>
        <dbReference type="Proteomes" id="UP000649179"/>
    </source>
</evidence>
<feature type="active site" evidence="7">
    <location>
        <position position="164"/>
    </location>
</feature>
<comment type="similarity">
    <text evidence="1 8">Belongs to the peptidase M4 family.</text>
</comment>
<dbReference type="CDD" id="cd09597">
    <property type="entry name" value="M4_TLP"/>
    <property type="match status" value="1"/>
</dbReference>
<protein>
    <recommendedName>
        <fullName evidence="8">Neutral metalloproteinase</fullName>
        <ecNumber evidence="8">3.4.24.-</ecNumber>
    </recommendedName>
</protein>
<dbReference type="GO" id="GO:0006508">
    <property type="term" value="P:proteolysis"/>
    <property type="evidence" value="ECO:0007669"/>
    <property type="project" value="UniProtKB-KW"/>
</dbReference>
<evidence type="ECO:0000256" key="2">
    <source>
        <dbReference type="ARBA" id="ARBA00022670"/>
    </source>
</evidence>
<evidence type="ECO:0000313" key="11">
    <source>
        <dbReference type="EMBL" id="GGF51542.1"/>
    </source>
</evidence>
<comment type="cofactor">
    <cofactor evidence="8">
        <name>Zn(2+)</name>
        <dbReference type="ChEBI" id="CHEBI:29105"/>
    </cofactor>
</comment>
<keyword evidence="3" id="KW-0479">Metal-binding</keyword>
<feature type="domain" description="Peptidase M4 C-terminal" evidence="10">
    <location>
        <begin position="174"/>
        <end position="335"/>
    </location>
</feature>